<dbReference type="OrthoDB" id="8641910at2"/>
<keyword evidence="2" id="KW-1185">Reference proteome</keyword>
<gene>
    <name evidence="1" type="ORF">SAMN04489707_106319</name>
</gene>
<dbReference type="EMBL" id="FPBX01000063">
    <property type="protein sequence ID" value="SFU99470.1"/>
    <property type="molecule type" value="Genomic_DNA"/>
</dbReference>
<dbReference type="STRING" id="343013.SAMN04489707_106319"/>
<dbReference type="RefSeq" id="WP_054257937.1">
    <property type="nucleotide sequence ID" value="NZ_CYIG01000067.1"/>
</dbReference>
<evidence type="ECO:0000313" key="1">
    <source>
        <dbReference type="EMBL" id="SFU99470.1"/>
    </source>
</evidence>
<dbReference type="AlphaFoldDB" id="A0A1I7KPY3"/>
<sequence length="215" mass="24331">MSTEGHSTQDKASPNWEAIERDYRVGVRAVTAIAQEHGITEGAIRKRAKRDGWVRDLNAKVRAKADELVRKAEVRTQVREDQRLTESRQIEVEANIQKGVRLAQRADIKRSRALCMRLLTELEKQTDQVPELQELGEILRCPDDKGQDKLNDIYQAVISLPERTKTMKALAEALRILVSLEREAFGIDAHPDAGGEGDKDFLERLLNARARAANR</sequence>
<evidence type="ECO:0000313" key="2">
    <source>
        <dbReference type="Proteomes" id="UP000183656"/>
    </source>
</evidence>
<protein>
    <recommendedName>
        <fullName evidence="3">Phage terminase small subunit</fullName>
    </recommendedName>
</protein>
<accession>A0A1I7KPY3</accession>
<name>A0A1I7KPY3_9BURK</name>
<proteinExistence type="predicted"/>
<reference evidence="1 2" key="1">
    <citation type="submission" date="2016-10" db="EMBL/GenBank/DDBJ databases">
        <authorList>
            <person name="de Groot N.N."/>
        </authorList>
    </citation>
    <scope>NUCLEOTIDE SEQUENCE [LARGE SCALE GENOMIC DNA]</scope>
    <source>
        <strain evidence="1 2">R-24608</strain>
    </source>
</reference>
<evidence type="ECO:0008006" key="3">
    <source>
        <dbReference type="Google" id="ProtNLM"/>
    </source>
</evidence>
<dbReference type="Proteomes" id="UP000183656">
    <property type="component" value="Unassembled WGS sequence"/>
</dbReference>
<organism evidence="1 2">
    <name type="scientific">Paenacidovorax caeni</name>
    <dbReference type="NCBI Taxonomy" id="343013"/>
    <lineage>
        <taxon>Bacteria</taxon>
        <taxon>Pseudomonadati</taxon>
        <taxon>Pseudomonadota</taxon>
        <taxon>Betaproteobacteria</taxon>
        <taxon>Burkholderiales</taxon>
        <taxon>Comamonadaceae</taxon>
        <taxon>Paenacidovorax</taxon>
    </lineage>
</organism>